<proteinExistence type="predicted"/>
<dbReference type="AlphaFoldDB" id="A0A4Z2FHV6"/>
<dbReference type="EMBL" id="SRLO01001158">
    <property type="protein sequence ID" value="TNN40808.1"/>
    <property type="molecule type" value="Genomic_DNA"/>
</dbReference>
<keyword evidence="3" id="KW-1185">Reference proteome</keyword>
<evidence type="ECO:0000313" key="3">
    <source>
        <dbReference type="Proteomes" id="UP000314294"/>
    </source>
</evidence>
<comment type="caution">
    <text evidence="2">The sequence shown here is derived from an EMBL/GenBank/DDBJ whole genome shotgun (WGS) entry which is preliminary data.</text>
</comment>
<evidence type="ECO:0000256" key="1">
    <source>
        <dbReference type="SAM" id="MobiDB-lite"/>
    </source>
</evidence>
<accession>A0A4Z2FHV6</accession>
<reference evidence="2 3" key="1">
    <citation type="submission" date="2019-03" db="EMBL/GenBank/DDBJ databases">
        <title>First draft genome of Liparis tanakae, snailfish: a comprehensive survey of snailfish specific genes.</title>
        <authorList>
            <person name="Kim W."/>
            <person name="Song I."/>
            <person name="Jeong J.-H."/>
            <person name="Kim D."/>
            <person name="Kim S."/>
            <person name="Ryu S."/>
            <person name="Song J.Y."/>
            <person name="Lee S.K."/>
        </authorList>
    </citation>
    <scope>NUCLEOTIDE SEQUENCE [LARGE SCALE GENOMIC DNA]</scope>
    <source>
        <tissue evidence="2">Muscle</tissue>
    </source>
</reference>
<sequence length="334" mass="37473">MGLSLKRRAAVRRPVHTGPYWFPQGLPGTPRDQPRSSPVALEDSQAPVLRRAVAPDAVLLLEVLHDVPELLEGLEGLFGFLDGELGVVLLVPLRTLVDRQTGTRICRQETHHESRLRVWVPQRRVWVPQRVWVSLTLHVLQLGVVGRQQREDPLGLTVTVDVQLQAGQHRAAGDTGHGDQDQCWWCRTHVVQGRHPGVLPPWPRQQAQAPLQQVEGWKVERRPALQRLTWPSSSSHSLASTQLPACRDGLTAFAWVTRRHRHKTGVTAVPSCSIPVEGESTPVRGYPQGKGSTPSGDRHNRLLLLRAGRSLAEQDFQRTVYSQYFGFWSHRPCT</sequence>
<evidence type="ECO:0000313" key="2">
    <source>
        <dbReference type="EMBL" id="TNN40808.1"/>
    </source>
</evidence>
<feature type="region of interest" description="Disordered" evidence="1">
    <location>
        <begin position="21"/>
        <end position="41"/>
    </location>
</feature>
<organism evidence="2 3">
    <name type="scientific">Liparis tanakae</name>
    <name type="common">Tanaka's snailfish</name>
    <dbReference type="NCBI Taxonomy" id="230148"/>
    <lineage>
        <taxon>Eukaryota</taxon>
        <taxon>Metazoa</taxon>
        <taxon>Chordata</taxon>
        <taxon>Craniata</taxon>
        <taxon>Vertebrata</taxon>
        <taxon>Euteleostomi</taxon>
        <taxon>Actinopterygii</taxon>
        <taxon>Neopterygii</taxon>
        <taxon>Teleostei</taxon>
        <taxon>Neoteleostei</taxon>
        <taxon>Acanthomorphata</taxon>
        <taxon>Eupercaria</taxon>
        <taxon>Perciformes</taxon>
        <taxon>Cottioidei</taxon>
        <taxon>Cottales</taxon>
        <taxon>Liparidae</taxon>
        <taxon>Liparis</taxon>
    </lineage>
</organism>
<gene>
    <name evidence="2" type="ORF">EYF80_049021</name>
</gene>
<feature type="region of interest" description="Disordered" evidence="1">
    <location>
        <begin position="279"/>
        <end position="298"/>
    </location>
</feature>
<name>A0A4Z2FHV6_9TELE</name>
<protein>
    <submittedName>
        <fullName evidence="2">Uncharacterized protein</fullName>
    </submittedName>
</protein>
<dbReference type="Proteomes" id="UP000314294">
    <property type="component" value="Unassembled WGS sequence"/>
</dbReference>